<dbReference type="Pfam" id="PF04289">
    <property type="entry name" value="DUF447_N"/>
    <property type="match status" value="1"/>
</dbReference>
<evidence type="ECO:0000259" key="2">
    <source>
        <dbReference type="Pfam" id="PF20766"/>
    </source>
</evidence>
<keyword evidence="4" id="KW-1185">Reference proteome</keyword>
<dbReference type="Gene3D" id="1.20.58.290">
    <property type="entry name" value="Hypothetical membrane protein ta0354_69_121"/>
    <property type="match status" value="1"/>
</dbReference>
<sequence>MKLKDFGFQKGINEIIGITVGEWINTAPLGIIVDNPDSRFARVRLYSNHTRENIKRNDRLWVNVVNDAVLFALASFEDLSEDFFESLNPPILINSLAWCGMRAKLKGAFAELELLSGEVIRKDVRAVNRGFNAIIEALVHATRLVAFKDPSKRVELKERVEYYLALAEKCGGEREIEAAKIIREKIER</sequence>
<proteinExistence type="predicted"/>
<dbReference type="KEGG" id="ast:Asulf_01740"/>
<feature type="domain" description="DUF447" evidence="2">
    <location>
        <begin position="128"/>
        <end position="184"/>
    </location>
</feature>
<dbReference type="eggNOG" id="arCOG04458">
    <property type="taxonomic scope" value="Archaea"/>
</dbReference>
<organism evidence="3 4">
    <name type="scientific">Archaeoglobus sulfaticallidus PM70-1</name>
    <dbReference type="NCBI Taxonomy" id="387631"/>
    <lineage>
        <taxon>Archaea</taxon>
        <taxon>Methanobacteriati</taxon>
        <taxon>Methanobacteriota</taxon>
        <taxon>Archaeoglobi</taxon>
        <taxon>Archaeoglobales</taxon>
        <taxon>Archaeoglobaceae</taxon>
        <taxon>Archaeoglobus</taxon>
    </lineage>
</organism>
<evidence type="ECO:0000313" key="4">
    <source>
        <dbReference type="Proteomes" id="UP000013307"/>
    </source>
</evidence>
<dbReference type="InterPro" id="IPR012349">
    <property type="entry name" value="Split_barrel_FMN-bd"/>
</dbReference>
<dbReference type="Pfam" id="PF20766">
    <property type="entry name" value="DUF447_C"/>
    <property type="match status" value="1"/>
</dbReference>
<dbReference type="InterPro" id="IPR049288">
    <property type="entry name" value="DUF447_C"/>
</dbReference>
<dbReference type="RefSeq" id="WP_015591309.1">
    <property type="nucleotide sequence ID" value="NC_021169.1"/>
</dbReference>
<dbReference type="SUPFAM" id="SSF50475">
    <property type="entry name" value="FMN-binding split barrel"/>
    <property type="match status" value="1"/>
</dbReference>
<dbReference type="STRING" id="387631.Asulf_01740"/>
<accession>N0BM71</accession>
<dbReference type="OrthoDB" id="146030at2157"/>
<dbReference type="InterPro" id="IPR007386">
    <property type="entry name" value="DUF447_N"/>
</dbReference>
<dbReference type="PIRSF" id="PIRSF018747">
    <property type="entry name" value="UCP018747"/>
    <property type="match status" value="1"/>
</dbReference>
<dbReference type="Gene3D" id="2.30.110.10">
    <property type="entry name" value="Electron Transport, Fmn-binding Protein, Chain A"/>
    <property type="match status" value="1"/>
</dbReference>
<evidence type="ECO:0000313" key="3">
    <source>
        <dbReference type="EMBL" id="AGK61711.1"/>
    </source>
</evidence>
<gene>
    <name evidence="3" type="ORF">Asulf_01740</name>
</gene>
<name>N0BM71_9EURY</name>
<dbReference type="HOGENOM" id="CLU_110565_0_0_2"/>
<feature type="domain" description="DUF447" evidence="1">
    <location>
        <begin position="13"/>
        <end position="104"/>
    </location>
</feature>
<dbReference type="EMBL" id="CP005290">
    <property type="protein sequence ID" value="AGK61711.1"/>
    <property type="molecule type" value="Genomic_DNA"/>
</dbReference>
<dbReference type="GeneID" id="15393375"/>
<dbReference type="InterPro" id="IPR016733">
    <property type="entry name" value="UCP018747"/>
</dbReference>
<protein>
    <recommendedName>
        <fullName evidence="5">DUF447 family protein</fullName>
    </recommendedName>
</protein>
<evidence type="ECO:0000259" key="1">
    <source>
        <dbReference type="Pfam" id="PF04289"/>
    </source>
</evidence>
<reference evidence="3 4" key="1">
    <citation type="journal article" date="2013" name="Genome Announc.">
        <title>Complete Genome Sequence of the Thermophilic and Facultatively Chemolithoautotrophic Sulfate Reducer Archaeoglobus sulfaticallidus Strain PM70-1T.</title>
        <authorList>
            <person name="Stokke R."/>
            <person name="Hocking W.P."/>
            <person name="Steinsbu B.O."/>
            <person name="Steen I.H."/>
        </authorList>
    </citation>
    <scope>NUCLEOTIDE SEQUENCE [LARGE SCALE GENOMIC DNA]</scope>
    <source>
        <strain evidence="3">PM70-1</strain>
    </source>
</reference>
<dbReference type="Proteomes" id="UP000013307">
    <property type="component" value="Chromosome"/>
</dbReference>
<dbReference type="AlphaFoldDB" id="N0BM71"/>
<evidence type="ECO:0008006" key="5">
    <source>
        <dbReference type="Google" id="ProtNLM"/>
    </source>
</evidence>